<accession>A0ACC0MZQ4</accession>
<evidence type="ECO:0000313" key="2">
    <source>
        <dbReference type="Proteomes" id="UP001062846"/>
    </source>
</evidence>
<proteinExistence type="predicted"/>
<organism evidence="1 2">
    <name type="scientific">Rhododendron molle</name>
    <name type="common">Chinese azalea</name>
    <name type="synonym">Azalea mollis</name>
    <dbReference type="NCBI Taxonomy" id="49168"/>
    <lineage>
        <taxon>Eukaryota</taxon>
        <taxon>Viridiplantae</taxon>
        <taxon>Streptophyta</taxon>
        <taxon>Embryophyta</taxon>
        <taxon>Tracheophyta</taxon>
        <taxon>Spermatophyta</taxon>
        <taxon>Magnoliopsida</taxon>
        <taxon>eudicotyledons</taxon>
        <taxon>Gunneridae</taxon>
        <taxon>Pentapetalae</taxon>
        <taxon>asterids</taxon>
        <taxon>Ericales</taxon>
        <taxon>Ericaceae</taxon>
        <taxon>Ericoideae</taxon>
        <taxon>Rhodoreae</taxon>
        <taxon>Rhododendron</taxon>
    </lineage>
</organism>
<dbReference type="EMBL" id="CM046394">
    <property type="protein sequence ID" value="KAI8546532.1"/>
    <property type="molecule type" value="Genomic_DNA"/>
</dbReference>
<reference evidence="1" key="1">
    <citation type="submission" date="2022-02" db="EMBL/GenBank/DDBJ databases">
        <title>Plant Genome Project.</title>
        <authorList>
            <person name="Zhang R.-G."/>
        </authorList>
    </citation>
    <scope>NUCLEOTIDE SEQUENCE</scope>
    <source>
        <strain evidence="1">AT1</strain>
    </source>
</reference>
<protein>
    <submittedName>
        <fullName evidence="1">Uncharacterized protein</fullName>
    </submittedName>
</protein>
<sequence length="85" mass="9717">MNKTKVYHTIMSEAIKFLLQKHRMISTQSSLRNFLNAIVASETGELILNSSRTSSSTHGNYVDILILTFIVVIIDFTVFFSLWSF</sequence>
<name>A0ACC0MZQ4_RHOML</name>
<gene>
    <name evidence="1" type="ORF">RHMOL_Rhmol07G0125800</name>
</gene>
<dbReference type="Proteomes" id="UP001062846">
    <property type="component" value="Chromosome 7"/>
</dbReference>
<comment type="caution">
    <text evidence="1">The sequence shown here is derived from an EMBL/GenBank/DDBJ whole genome shotgun (WGS) entry which is preliminary data.</text>
</comment>
<keyword evidence="2" id="KW-1185">Reference proteome</keyword>
<evidence type="ECO:0000313" key="1">
    <source>
        <dbReference type="EMBL" id="KAI8546532.1"/>
    </source>
</evidence>